<reference evidence="3 4" key="2">
    <citation type="submission" date="2017-07" db="EMBL/GenBank/DDBJ databases">
        <title>Candidatus Dactylopiibacterium carminicum, a nitrogen-fixing symbiont of the cochineal insect Dactylopius coccus and Dactylopius opuntiae (Hemiptera: Coccoidea: Dactylopiidae).</title>
        <authorList>
            <person name="Vera A."/>
        </authorList>
    </citation>
    <scope>NUCLEOTIDE SEQUENCE [LARGE SCALE GENOMIC DNA]</scope>
    <source>
        <strain evidence="3 4">NFDCM</strain>
    </source>
</reference>
<protein>
    <recommendedName>
        <fullName evidence="6">DUF5610 domain-containing protein</fullName>
    </recommendedName>
</protein>
<dbReference type="OrthoDB" id="49105at2"/>
<gene>
    <name evidence="2" type="ORF">BGI27_16120</name>
    <name evidence="3" type="ORF">CGU29_16120</name>
</gene>
<dbReference type="EMBL" id="NMRN01000080">
    <property type="protein sequence ID" value="PAS91490.1"/>
    <property type="molecule type" value="Genomic_DNA"/>
</dbReference>
<feature type="region of interest" description="Disordered" evidence="1">
    <location>
        <begin position="1"/>
        <end position="38"/>
    </location>
</feature>
<name>A0A272EP96_9RHOO</name>
<comment type="caution">
    <text evidence="3">The sequence shown here is derived from an EMBL/GenBank/DDBJ whole genome shotgun (WGS) entry which is preliminary data.</text>
</comment>
<dbReference type="RefSeq" id="WP_095525853.1">
    <property type="nucleotide sequence ID" value="NZ_MDUX01000077.1"/>
</dbReference>
<sequence>MSIQLPRIGAGVPEQPNTTVSRPAERVRGQDLQTGQEQVTLKGSADETLTYANPRAAFESERPDLASLLAESDRQVEEFMTFLRSALAQQGLEFSKVASGEQQLTLDQATIDQAQADIAEDGEWGVRAVAERILNFAKIGIGDDSTKIETFRAAIQKGFDEAQAIFGGKLPEVSQQTHAAIMAELDRWQAEGVPAGLVSLAPAAGTDAT</sequence>
<evidence type="ECO:0000256" key="1">
    <source>
        <dbReference type="SAM" id="MobiDB-lite"/>
    </source>
</evidence>
<evidence type="ECO:0008006" key="6">
    <source>
        <dbReference type="Google" id="ProtNLM"/>
    </source>
</evidence>
<evidence type="ECO:0000313" key="5">
    <source>
        <dbReference type="Proteomes" id="UP000623509"/>
    </source>
</evidence>
<accession>A0A272EP96</accession>
<evidence type="ECO:0000313" key="2">
    <source>
        <dbReference type="EMBL" id="KAF7597921.1"/>
    </source>
</evidence>
<dbReference type="AlphaFoldDB" id="A0A272EP96"/>
<dbReference type="EMBL" id="MDUX01000077">
    <property type="protein sequence ID" value="KAF7597921.1"/>
    <property type="molecule type" value="Genomic_DNA"/>
</dbReference>
<evidence type="ECO:0000313" key="3">
    <source>
        <dbReference type="EMBL" id="PAS91490.1"/>
    </source>
</evidence>
<dbReference type="Proteomes" id="UP000216107">
    <property type="component" value="Unassembled WGS sequence"/>
</dbReference>
<keyword evidence="5" id="KW-1185">Reference proteome</keyword>
<proteinExistence type="predicted"/>
<organism evidence="3 4">
    <name type="scientific">Candidatus Dactylopiibacterium carminicum</name>
    <dbReference type="NCBI Taxonomy" id="857335"/>
    <lineage>
        <taxon>Bacteria</taxon>
        <taxon>Pseudomonadati</taxon>
        <taxon>Pseudomonadota</taxon>
        <taxon>Betaproteobacteria</taxon>
        <taxon>Rhodocyclales</taxon>
        <taxon>Rhodocyclaceae</taxon>
        <taxon>Candidatus Dactylopiibacterium</taxon>
    </lineage>
</organism>
<reference evidence="2 5" key="1">
    <citation type="submission" date="2016-08" db="EMBL/GenBank/DDBJ databases">
        <title>Candidatus Dactylopiibacterium carminicum genome sequence.</title>
        <authorList>
            <person name="Ramirez-Puebla S.T."/>
            <person name="Ormeno-Orrillo E."/>
            <person name="Vera-Ponce De Leon A."/>
            <person name="Luis L."/>
            <person name="Sanchez-Flores A."/>
            <person name="Monica R."/>
            <person name="Martinez-Romero E."/>
        </authorList>
    </citation>
    <scope>NUCLEOTIDE SEQUENCE [LARGE SCALE GENOMIC DNA]</scope>
    <source>
        <strain evidence="2">END1</strain>
    </source>
</reference>
<dbReference type="Proteomes" id="UP000623509">
    <property type="component" value="Unassembled WGS sequence"/>
</dbReference>
<evidence type="ECO:0000313" key="4">
    <source>
        <dbReference type="Proteomes" id="UP000216107"/>
    </source>
</evidence>